<keyword evidence="2" id="KW-1185">Reference proteome</keyword>
<proteinExistence type="predicted"/>
<name>A0ABR4LSM8_9EURO</name>
<feature type="non-terminal residue" evidence="1">
    <location>
        <position position="62"/>
    </location>
</feature>
<reference evidence="1 2" key="1">
    <citation type="submission" date="2024-07" db="EMBL/GenBank/DDBJ databases">
        <title>Section-level genome sequencing and comparative genomics of Aspergillus sections Usti and Cavernicolus.</title>
        <authorList>
            <consortium name="Lawrence Berkeley National Laboratory"/>
            <person name="Nybo J.L."/>
            <person name="Vesth T.C."/>
            <person name="Theobald S."/>
            <person name="Frisvad J.C."/>
            <person name="Larsen T.O."/>
            <person name="Kjaerboelling I."/>
            <person name="Rothschild-Mancinelli K."/>
            <person name="Lyhne E.K."/>
            <person name="Kogle M.E."/>
            <person name="Barry K."/>
            <person name="Clum A."/>
            <person name="Na H."/>
            <person name="Ledsgaard L."/>
            <person name="Lin J."/>
            <person name="Lipzen A."/>
            <person name="Kuo A."/>
            <person name="Riley R."/>
            <person name="Mondo S."/>
            <person name="Labutti K."/>
            <person name="Haridas S."/>
            <person name="Pangalinan J."/>
            <person name="Salamov A.A."/>
            <person name="Simmons B.A."/>
            <person name="Magnuson J.K."/>
            <person name="Chen J."/>
            <person name="Drula E."/>
            <person name="Henrissat B."/>
            <person name="Wiebenga A."/>
            <person name="Lubbers R.J."/>
            <person name="Gomes A.C."/>
            <person name="Macurrencykelacurrency M.R."/>
            <person name="Stajich J."/>
            <person name="Grigoriev I.V."/>
            <person name="Mortensen U.H."/>
            <person name="De Vries R.P."/>
            <person name="Baker S.E."/>
            <person name="Andersen M.R."/>
        </authorList>
    </citation>
    <scope>NUCLEOTIDE SEQUENCE [LARGE SCALE GENOMIC DNA]</scope>
    <source>
        <strain evidence="1 2">CBS 449.75</strain>
    </source>
</reference>
<organism evidence="1 2">
    <name type="scientific">Aspergillus lucknowensis</name>
    <dbReference type="NCBI Taxonomy" id="176173"/>
    <lineage>
        <taxon>Eukaryota</taxon>
        <taxon>Fungi</taxon>
        <taxon>Dikarya</taxon>
        <taxon>Ascomycota</taxon>
        <taxon>Pezizomycotina</taxon>
        <taxon>Eurotiomycetes</taxon>
        <taxon>Eurotiomycetidae</taxon>
        <taxon>Eurotiales</taxon>
        <taxon>Aspergillaceae</taxon>
        <taxon>Aspergillus</taxon>
        <taxon>Aspergillus subgen. Nidulantes</taxon>
    </lineage>
</organism>
<gene>
    <name evidence="1" type="ORF">BJX67DRAFT_352561</name>
</gene>
<accession>A0ABR4LSM8</accession>
<dbReference type="RefSeq" id="XP_070886524.1">
    <property type="nucleotide sequence ID" value="XM_071029040.1"/>
</dbReference>
<comment type="caution">
    <text evidence="1">The sequence shown here is derived from an EMBL/GenBank/DDBJ whole genome shotgun (WGS) entry which is preliminary data.</text>
</comment>
<evidence type="ECO:0000313" key="2">
    <source>
        <dbReference type="Proteomes" id="UP001610432"/>
    </source>
</evidence>
<dbReference type="Proteomes" id="UP001610432">
    <property type="component" value="Unassembled WGS sequence"/>
</dbReference>
<protein>
    <submittedName>
        <fullName evidence="1">Uncharacterized protein</fullName>
    </submittedName>
</protein>
<dbReference type="EMBL" id="JBFXLQ010000018">
    <property type="protein sequence ID" value="KAL2867545.1"/>
    <property type="molecule type" value="Genomic_DNA"/>
</dbReference>
<dbReference type="GeneID" id="98144112"/>
<sequence length="62" mass="6926">MAGHPYPARAMMAVFYLCLAYIAFCGYSPALVQCFIEDTFLAEFGTAAAWRHARTLHSRPVL</sequence>
<evidence type="ECO:0000313" key="1">
    <source>
        <dbReference type="EMBL" id="KAL2867545.1"/>
    </source>
</evidence>